<keyword evidence="6" id="KW-0732">Signal</keyword>
<dbReference type="GO" id="GO:0004650">
    <property type="term" value="F:polygalacturonase activity"/>
    <property type="evidence" value="ECO:0007669"/>
    <property type="project" value="InterPro"/>
</dbReference>
<evidence type="ECO:0000256" key="4">
    <source>
        <dbReference type="RuleBase" id="RU361169"/>
    </source>
</evidence>
<proteinExistence type="inferred from homology"/>
<keyword evidence="3 4" id="KW-0326">Glycosidase</keyword>
<evidence type="ECO:0000313" key="7">
    <source>
        <dbReference type="EMBL" id="MCO6046218.1"/>
    </source>
</evidence>
<gene>
    <name evidence="7" type="ORF">NG895_20160</name>
</gene>
<keyword evidence="8" id="KW-1185">Reference proteome</keyword>
<feature type="chain" id="PRO_5040962557" evidence="6">
    <location>
        <begin position="26"/>
        <end position="535"/>
    </location>
</feature>
<reference evidence="7" key="1">
    <citation type="submission" date="2022-06" db="EMBL/GenBank/DDBJ databases">
        <title>Aeoliella straminimaris, a novel planctomycete from sediments.</title>
        <authorList>
            <person name="Vitorino I.R."/>
            <person name="Lage O.M."/>
        </authorList>
    </citation>
    <scope>NUCLEOTIDE SEQUENCE</scope>
    <source>
        <strain evidence="7">ICT_H6.2</strain>
    </source>
</reference>
<evidence type="ECO:0000256" key="5">
    <source>
        <dbReference type="SAM" id="MobiDB-lite"/>
    </source>
</evidence>
<evidence type="ECO:0000256" key="2">
    <source>
        <dbReference type="ARBA" id="ARBA00022801"/>
    </source>
</evidence>
<evidence type="ECO:0000313" key="8">
    <source>
        <dbReference type="Proteomes" id="UP001155241"/>
    </source>
</evidence>
<dbReference type="EMBL" id="JAMXLR010000072">
    <property type="protein sequence ID" value="MCO6046218.1"/>
    <property type="molecule type" value="Genomic_DNA"/>
</dbReference>
<dbReference type="Gene3D" id="2.160.20.10">
    <property type="entry name" value="Single-stranded right-handed beta-helix, Pectin lyase-like"/>
    <property type="match status" value="1"/>
</dbReference>
<evidence type="ECO:0000256" key="6">
    <source>
        <dbReference type="SAM" id="SignalP"/>
    </source>
</evidence>
<dbReference type="InterPro" id="IPR011050">
    <property type="entry name" value="Pectin_lyase_fold/virulence"/>
</dbReference>
<comment type="similarity">
    <text evidence="1 4">Belongs to the glycosyl hydrolase 28 family.</text>
</comment>
<dbReference type="PANTHER" id="PTHR31339">
    <property type="entry name" value="PECTIN LYASE-RELATED"/>
    <property type="match status" value="1"/>
</dbReference>
<feature type="signal peptide" evidence="6">
    <location>
        <begin position="1"/>
        <end position="25"/>
    </location>
</feature>
<organism evidence="7 8">
    <name type="scientific">Aeoliella straminimaris</name>
    <dbReference type="NCBI Taxonomy" id="2954799"/>
    <lineage>
        <taxon>Bacteria</taxon>
        <taxon>Pseudomonadati</taxon>
        <taxon>Planctomycetota</taxon>
        <taxon>Planctomycetia</taxon>
        <taxon>Pirellulales</taxon>
        <taxon>Lacipirellulaceae</taxon>
        <taxon>Aeoliella</taxon>
    </lineage>
</organism>
<sequence length="535" mass="58234">MQAERLRGAIVLVLCCAWSTLPVHAVELTERDVGPQAMPAEIEPIDAPFKLPKLRKPEFGDRRVALELSSDLQKSTLVTETIQQAIDQLSEDGGGTLILPRGEWLTGRLTLKSGVNLHVPQGVTLKFSGQIEDYLPVVRARYEGTEVMSVGGLIYADGAERIAVTGRGTLIGPSDGPLREARPGLVEDVVDVTLPVEQRVLDGREGRHYFRPQFISLIDCHQVLIEGVTLRNSPMWNVVPIYCDQVIVRGVTIDSHGVVNGDGVNIVSSRNVLVEYCTTRTGDDCFALKAGRGRDGMRTARPVEQVVLRFNHSSGGFGGLSCGSETAGGIRDIYAHDCVFENVRHAVYIKTRRPRGGGGERITIERVHFTSQYHGILIDMIGLPMYVGELGHRLPRRELTPLTPYYRELTVRDLEGTCATGDALKIKGIPESPANELLFERLSITAPGLPNLADVANCSFLDCTFQAKHPALKLLDAAGVSFKGCRILVAGATPEVDVTGAESKDIVFDDQEPALTEQDIHAHDGAEGSAVRLEP</sequence>
<dbReference type="AlphaFoldDB" id="A0A9X2FDI1"/>
<dbReference type="InterPro" id="IPR006626">
    <property type="entry name" value="PbH1"/>
</dbReference>
<dbReference type="RefSeq" id="WP_252854332.1">
    <property type="nucleotide sequence ID" value="NZ_JAMXLR010000072.1"/>
</dbReference>
<accession>A0A9X2FDI1</accession>
<dbReference type="PANTHER" id="PTHR31339:SF9">
    <property type="entry name" value="PLASMIN AND FIBRONECTIN-BINDING PROTEIN A"/>
    <property type="match status" value="1"/>
</dbReference>
<dbReference type="InterPro" id="IPR000743">
    <property type="entry name" value="Glyco_hydro_28"/>
</dbReference>
<name>A0A9X2FDI1_9BACT</name>
<comment type="caution">
    <text evidence="7">The sequence shown here is derived from an EMBL/GenBank/DDBJ whole genome shotgun (WGS) entry which is preliminary data.</text>
</comment>
<keyword evidence="2 4" id="KW-0378">Hydrolase</keyword>
<dbReference type="Pfam" id="PF00295">
    <property type="entry name" value="Glyco_hydro_28"/>
    <property type="match status" value="1"/>
</dbReference>
<dbReference type="SMART" id="SM00710">
    <property type="entry name" value="PbH1"/>
    <property type="match status" value="4"/>
</dbReference>
<dbReference type="InterPro" id="IPR012334">
    <property type="entry name" value="Pectin_lyas_fold"/>
</dbReference>
<feature type="region of interest" description="Disordered" evidence="5">
    <location>
        <begin position="516"/>
        <end position="535"/>
    </location>
</feature>
<dbReference type="SUPFAM" id="SSF51126">
    <property type="entry name" value="Pectin lyase-like"/>
    <property type="match status" value="1"/>
</dbReference>
<evidence type="ECO:0000256" key="3">
    <source>
        <dbReference type="ARBA" id="ARBA00023295"/>
    </source>
</evidence>
<protein>
    <submittedName>
        <fullName evidence="7">Glycoside hydrolase family 28 protein</fullName>
    </submittedName>
</protein>
<dbReference type="Proteomes" id="UP001155241">
    <property type="component" value="Unassembled WGS sequence"/>
</dbReference>
<evidence type="ECO:0000256" key="1">
    <source>
        <dbReference type="ARBA" id="ARBA00008834"/>
    </source>
</evidence>
<dbReference type="GO" id="GO:0005975">
    <property type="term" value="P:carbohydrate metabolic process"/>
    <property type="evidence" value="ECO:0007669"/>
    <property type="project" value="InterPro"/>
</dbReference>
<dbReference type="InterPro" id="IPR051801">
    <property type="entry name" value="GH28_Enzymes"/>
</dbReference>